<accession>A0A5C5FYJ7</accession>
<feature type="transmembrane region" description="Helical" evidence="1">
    <location>
        <begin position="158"/>
        <end position="181"/>
    </location>
</feature>
<keyword evidence="1" id="KW-1133">Transmembrane helix</keyword>
<evidence type="ECO:0000313" key="3">
    <source>
        <dbReference type="Proteomes" id="UP000311382"/>
    </source>
</evidence>
<feature type="transmembrane region" description="Helical" evidence="1">
    <location>
        <begin position="358"/>
        <end position="377"/>
    </location>
</feature>
<feature type="transmembrane region" description="Helical" evidence="1">
    <location>
        <begin position="312"/>
        <end position="338"/>
    </location>
</feature>
<feature type="transmembrane region" description="Helical" evidence="1">
    <location>
        <begin position="77"/>
        <end position="104"/>
    </location>
</feature>
<reference evidence="2 3" key="1">
    <citation type="submission" date="2019-03" db="EMBL/GenBank/DDBJ databases">
        <title>Rhodosporidium diobovatum UCD-FST 08-225 genome sequencing, assembly, and annotation.</title>
        <authorList>
            <person name="Fakankun I.U."/>
            <person name="Fristensky B."/>
            <person name="Levin D.B."/>
        </authorList>
    </citation>
    <scope>NUCLEOTIDE SEQUENCE [LARGE SCALE GENOMIC DNA]</scope>
    <source>
        <strain evidence="2 3">UCD-FST 08-225</strain>
    </source>
</reference>
<dbReference type="Proteomes" id="UP000311382">
    <property type="component" value="Unassembled WGS sequence"/>
</dbReference>
<organism evidence="2 3">
    <name type="scientific">Rhodotorula diobovata</name>
    <dbReference type="NCBI Taxonomy" id="5288"/>
    <lineage>
        <taxon>Eukaryota</taxon>
        <taxon>Fungi</taxon>
        <taxon>Dikarya</taxon>
        <taxon>Basidiomycota</taxon>
        <taxon>Pucciniomycotina</taxon>
        <taxon>Microbotryomycetes</taxon>
        <taxon>Sporidiobolales</taxon>
        <taxon>Sporidiobolaceae</taxon>
        <taxon>Rhodotorula</taxon>
    </lineage>
</organism>
<dbReference type="AlphaFoldDB" id="A0A5C5FYJ7"/>
<protein>
    <submittedName>
        <fullName evidence="2">Proteophosphoglycan ppg4</fullName>
    </submittedName>
</protein>
<sequence length="426" mass="45316">MATAESPYAAVLAALERELRPAPSPGFRSRALSLQALTAAYIVLSLVYLAFLRYCAERSPHLSTPLPRRVTLPAGRLLVLDTTYFLPCTTIAVGVLSLGNVAALSSEDVDAGTGVHFALRAFRGVLLFLQGWGMSSAALQASWAAARHKRPDARTANLVFLGVGSCGVLVGLAAGLSTLVAGERVNAYFAWIRSALRVIEENQPTASVAAVIRISPGVNALRDAVQELRATMLAAFAVLSTMVLCVFTLCIHGLCTLAAPESAAPPIQLPSTPPISPADMEKSDFIEDLSVVQDGELVDFDGLRVEKARDDLAVTCLTVGLLSVVMACGLAFSINLAIHDQLFGVSSFASELAHLTFAFFYAVAQLVTLSILLHHLLTERTSPALPSTPGALYPFVKGRLAPSSRVVRRLRAARTSARRWAPGWLG</sequence>
<gene>
    <name evidence="2" type="ORF">DMC30DRAFT_446278</name>
</gene>
<name>A0A5C5FYJ7_9BASI</name>
<proteinExistence type="predicted"/>
<keyword evidence="1" id="KW-0812">Transmembrane</keyword>
<evidence type="ECO:0000256" key="1">
    <source>
        <dbReference type="SAM" id="Phobius"/>
    </source>
</evidence>
<keyword evidence="3" id="KW-1185">Reference proteome</keyword>
<keyword evidence="1" id="KW-0472">Membrane</keyword>
<dbReference type="EMBL" id="SOZI01000046">
    <property type="protein sequence ID" value="TNY21319.1"/>
    <property type="molecule type" value="Genomic_DNA"/>
</dbReference>
<feature type="transmembrane region" description="Helical" evidence="1">
    <location>
        <begin position="34"/>
        <end position="56"/>
    </location>
</feature>
<feature type="transmembrane region" description="Helical" evidence="1">
    <location>
        <begin position="124"/>
        <end position="146"/>
    </location>
</feature>
<evidence type="ECO:0000313" key="2">
    <source>
        <dbReference type="EMBL" id="TNY21319.1"/>
    </source>
</evidence>
<comment type="caution">
    <text evidence="2">The sequence shown here is derived from an EMBL/GenBank/DDBJ whole genome shotgun (WGS) entry which is preliminary data.</text>
</comment>
<dbReference type="OrthoDB" id="2526666at2759"/>
<feature type="transmembrane region" description="Helical" evidence="1">
    <location>
        <begin position="232"/>
        <end position="259"/>
    </location>
</feature>